<evidence type="ECO:0000256" key="2">
    <source>
        <dbReference type="ARBA" id="ARBA00023015"/>
    </source>
</evidence>
<evidence type="ECO:0000313" key="6">
    <source>
        <dbReference type="EMBL" id="TDL98075.1"/>
    </source>
</evidence>
<dbReference type="InterPro" id="IPR000551">
    <property type="entry name" value="MerR-type_HTH_dom"/>
</dbReference>
<dbReference type="OrthoDB" id="166060at2"/>
<keyword evidence="4" id="KW-0804">Transcription</keyword>
<keyword evidence="2" id="KW-0805">Transcription regulation</keyword>
<dbReference type="InterPro" id="IPR047057">
    <property type="entry name" value="MerR_fam"/>
</dbReference>
<dbReference type="AlphaFoldDB" id="A0A4R6BE85"/>
<dbReference type="SUPFAM" id="SSF46955">
    <property type="entry name" value="Putative DNA-binding domain"/>
    <property type="match status" value="1"/>
</dbReference>
<dbReference type="GO" id="GO:0003677">
    <property type="term" value="F:DNA binding"/>
    <property type="evidence" value="ECO:0007669"/>
    <property type="project" value="UniProtKB-KW"/>
</dbReference>
<dbReference type="Gene3D" id="1.10.1660.10">
    <property type="match status" value="1"/>
</dbReference>
<protein>
    <submittedName>
        <fullName evidence="6">MerR family transcriptional regulator</fullName>
    </submittedName>
</protein>
<dbReference type="PANTHER" id="PTHR30204:SF69">
    <property type="entry name" value="MERR-FAMILY TRANSCRIPTIONAL REGULATOR"/>
    <property type="match status" value="1"/>
</dbReference>
<evidence type="ECO:0000256" key="1">
    <source>
        <dbReference type="ARBA" id="ARBA00022491"/>
    </source>
</evidence>
<keyword evidence="3" id="KW-0238">DNA-binding</keyword>
<dbReference type="EMBL" id="SCWA01000007">
    <property type="protein sequence ID" value="TDL98075.1"/>
    <property type="molecule type" value="Genomic_DNA"/>
</dbReference>
<dbReference type="SMART" id="SM00422">
    <property type="entry name" value="HTH_MERR"/>
    <property type="match status" value="1"/>
</dbReference>
<dbReference type="Pfam" id="PF13411">
    <property type="entry name" value="MerR_1"/>
    <property type="match status" value="1"/>
</dbReference>
<evidence type="ECO:0000256" key="4">
    <source>
        <dbReference type="ARBA" id="ARBA00023163"/>
    </source>
</evidence>
<keyword evidence="1" id="KW-0678">Repressor</keyword>
<dbReference type="GO" id="GO:0003700">
    <property type="term" value="F:DNA-binding transcription factor activity"/>
    <property type="evidence" value="ECO:0007669"/>
    <property type="project" value="InterPro"/>
</dbReference>
<feature type="domain" description="HTH merR-type" evidence="5">
    <location>
        <begin position="11"/>
        <end position="79"/>
    </location>
</feature>
<gene>
    <name evidence="6" type="ORF">ERX27_05205</name>
</gene>
<sequence length="126" mass="14730">MVWRDEIGKDLLKIGELARLTGVTNRTIDYYTNMQILEFERTASNYRMYDVTMVERVHQIEELKARGKHLNEIRQIIIPEGSDVQSQIKTLEQDIKHIIESDNLEQIKQLAMKDLAVVKALLLLLH</sequence>
<dbReference type="Proteomes" id="UP000295310">
    <property type="component" value="Unassembled WGS sequence"/>
</dbReference>
<organism evidence="6 7">
    <name type="scientific">Macrococcus brunensis</name>
    <dbReference type="NCBI Taxonomy" id="198483"/>
    <lineage>
        <taxon>Bacteria</taxon>
        <taxon>Bacillati</taxon>
        <taxon>Bacillota</taxon>
        <taxon>Bacilli</taxon>
        <taxon>Bacillales</taxon>
        <taxon>Staphylococcaceae</taxon>
        <taxon>Macrococcus</taxon>
    </lineage>
</organism>
<dbReference type="PROSITE" id="PS50937">
    <property type="entry name" value="HTH_MERR_2"/>
    <property type="match status" value="1"/>
</dbReference>
<dbReference type="InterPro" id="IPR009061">
    <property type="entry name" value="DNA-bd_dom_put_sf"/>
</dbReference>
<name>A0A4R6BE85_9STAP</name>
<dbReference type="RefSeq" id="WP_133431778.1">
    <property type="nucleotide sequence ID" value="NZ_SCWA01000007.1"/>
</dbReference>
<keyword evidence="7" id="KW-1185">Reference proteome</keyword>
<reference evidence="6 7" key="1">
    <citation type="submission" date="2019-01" db="EMBL/GenBank/DDBJ databases">
        <title>Draft genome sequences of the type strains of six Macrococcus species.</title>
        <authorList>
            <person name="Mazhar S."/>
            <person name="Altermann E."/>
            <person name="Hill C."/>
            <person name="Mcauliffe O."/>
        </authorList>
    </citation>
    <scope>NUCLEOTIDE SEQUENCE [LARGE SCALE GENOMIC DNA]</scope>
    <source>
        <strain evidence="6 7">CCM4811</strain>
    </source>
</reference>
<evidence type="ECO:0000259" key="5">
    <source>
        <dbReference type="PROSITE" id="PS50937"/>
    </source>
</evidence>
<proteinExistence type="predicted"/>
<evidence type="ECO:0000313" key="7">
    <source>
        <dbReference type="Proteomes" id="UP000295310"/>
    </source>
</evidence>
<dbReference type="PANTHER" id="PTHR30204">
    <property type="entry name" value="REDOX-CYCLING DRUG-SENSING TRANSCRIPTIONAL ACTIVATOR SOXR"/>
    <property type="match status" value="1"/>
</dbReference>
<comment type="caution">
    <text evidence="6">The sequence shown here is derived from an EMBL/GenBank/DDBJ whole genome shotgun (WGS) entry which is preliminary data.</text>
</comment>
<accession>A0A4R6BE85</accession>
<evidence type="ECO:0000256" key="3">
    <source>
        <dbReference type="ARBA" id="ARBA00023125"/>
    </source>
</evidence>